<comment type="caution">
    <text evidence="7">The sequence shown here is derived from an EMBL/GenBank/DDBJ whole genome shotgun (WGS) entry which is preliminary data.</text>
</comment>
<dbReference type="Proteomes" id="UP001432322">
    <property type="component" value="Unassembled WGS sequence"/>
</dbReference>
<name>A0AAV5VPK2_9BILA</name>
<evidence type="ECO:0000256" key="4">
    <source>
        <dbReference type="ARBA" id="ARBA00023136"/>
    </source>
</evidence>
<dbReference type="PANTHER" id="PTHR22950:SF343">
    <property type="entry name" value="AMINO ACID TRANSPORTER SKAT-1-RELATED"/>
    <property type="match status" value="1"/>
</dbReference>
<organism evidence="7 8">
    <name type="scientific">Pristionchus fissidentatus</name>
    <dbReference type="NCBI Taxonomy" id="1538716"/>
    <lineage>
        <taxon>Eukaryota</taxon>
        <taxon>Metazoa</taxon>
        <taxon>Ecdysozoa</taxon>
        <taxon>Nematoda</taxon>
        <taxon>Chromadorea</taxon>
        <taxon>Rhabditida</taxon>
        <taxon>Rhabditina</taxon>
        <taxon>Diplogasteromorpha</taxon>
        <taxon>Diplogasteroidea</taxon>
        <taxon>Neodiplogasteridae</taxon>
        <taxon>Pristionchus</taxon>
    </lineage>
</organism>
<protein>
    <recommendedName>
        <fullName evidence="6">Amino acid transporter transmembrane domain-containing protein</fullName>
    </recommendedName>
</protein>
<feature type="transmembrane region" description="Helical" evidence="5">
    <location>
        <begin position="93"/>
        <end position="120"/>
    </location>
</feature>
<comment type="subcellular location">
    <subcellularLocation>
        <location evidence="1">Membrane</location>
        <topology evidence="1">Multi-pass membrane protein</topology>
    </subcellularLocation>
</comment>
<evidence type="ECO:0000256" key="1">
    <source>
        <dbReference type="ARBA" id="ARBA00004141"/>
    </source>
</evidence>
<feature type="non-terminal residue" evidence="7">
    <location>
        <position position="1"/>
    </location>
</feature>
<dbReference type="PANTHER" id="PTHR22950">
    <property type="entry name" value="AMINO ACID TRANSPORTER"/>
    <property type="match status" value="1"/>
</dbReference>
<evidence type="ECO:0000313" key="7">
    <source>
        <dbReference type="EMBL" id="GMT20590.1"/>
    </source>
</evidence>
<dbReference type="GO" id="GO:0015179">
    <property type="term" value="F:L-amino acid transmembrane transporter activity"/>
    <property type="evidence" value="ECO:0007669"/>
    <property type="project" value="TreeGrafter"/>
</dbReference>
<proteinExistence type="predicted"/>
<evidence type="ECO:0000259" key="6">
    <source>
        <dbReference type="Pfam" id="PF01490"/>
    </source>
</evidence>
<evidence type="ECO:0000256" key="2">
    <source>
        <dbReference type="ARBA" id="ARBA00022692"/>
    </source>
</evidence>
<feature type="non-terminal residue" evidence="7">
    <location>
        <position position="217"/>
    </location>
</feature>
<gene>
    <name evidence="7" type="ORF">PFISCL1PPCAC_11887</name>
</gene>
<dbReference type="AlphaFoldDB" id="A0AAV5VPK2"/>
<feature type="transmembrane region" description="Helical" evidence="5">
    <location>
        <begin position="48"/>
        <end position="73"/>
    </location>
</feature>
<dbReference type="GO" id="GO:0005774">
    <property type="term" value="C:vacuolar membrane"/>
    <property type="evidence" value="ECO:0007669"/>
    <property type="project" value="TreeGrafter"/>
</dbReference>
<feature type="transmembrane region" description="Helical" evidence="5">
    <location>
        <begin position="141"/>
        <end position="159"/>
    </location>
</feature>
<evidence type="ECO:0000256" key="3">
    <source>
        <dbReference type="ARBA" id="ARBA00022989"/>
    </source>
</evidence>
<keyword evidence="8" id="KW-1185">Reference proteome</keyword>
<feature type="transmembrane region" description="Helical" evidence="5">
    <location>
        <begin position="6"/>
        <end position="28"/>
    </location>
</feature>
<dbReference type="Pfam" id="PF01490">
    <property type="entry name" value="Aa_trans"/>
    <property type="match status" value="1"/>
</dbReference>
<keyword evidence="2 5" id="KW-0812">Transmembrane</keyword>
<dbReference type="EMBL" id="BTSY01000003">
    <property type="protein sequence ID" value="GMT20590.1"/>
    <property type="molecule type" value="Genomic_DNA"/>
</dbReference>
<evidence type="ECO:0000256" key="5">
    <source>
        <dbReference type="SAM" id="Phobius"/>
    </source>
</evidence>
<accession>A0AAV5VPK2</accession>
<evidence type="ECO:0000313" key="8">
    <source>
        <dbReference type="Proteomes" id="UP001432322"/>
    </source>
</evidence>
<feature type="domain" description="Amino acid transporter transmembrane" evidence="6">
    <location>
        <begin position="10"/>
        <end position="213"/>
    </location>
</feature>
<reference evidence="7" key="1">
    <citation type="submission" date="2023-10" db="EMBL/GenBank/DDBJ databases">
        <title>Genome assembly of Pristionchus species.</title>
        <authorList>
            <person name="Yoshida K."/>
            <person name="Sommer R.J."/>
        </authorList>
    </citation>
    <scope>NUCLEOTIDE SEQUENCE</scope>
    <source>
        <strain evidence="7">RS5133</strain>
    </source>
</reference>
<feature type="transmembrane region" description="Helical" evidence="5">
    <location>
        <begin position="165"/>
        <end position="186"/>
    </location>
</feature>
<keyword evidence="3 5" id="KW-1133">Transmembrane helix</keyword>
<keyword evidence="4 5" id="KW-0472">Membrane</keyword>
<sequence>QPSHHAELPFVTNFTGVVTMIGMTMYAFEGQTMILPVENKLATPDDFLSPFGLLPTTMIVCGAFMTAIGFYGYTAFGDAVMPTITTNVPTNGLYATVSVFLMLQALLGHSIALNVIADMSSDDGFRRKFSNRFPNVSVDKVDYGFHLFWVLVTFLMAILVPQLEIMIPLIGVTSGTLCALIYLPIFEMITFWTDWKSMLTYHERIVKIAISFFVICI</sequence>
<dbReference type="InterPro" id="IPR013057">
    <property type="entry name" value="AA_transpt_TM"/>
</dbReference>